<keyword evidence="4" id="KW-0660">Purine salvage</keyword>
<keyword evidence="8" id="KW-1185">Reference proteome</keyword>
<feature type="non-terminal residue" evidence="7">
    <location>
        <position position="1"/>
    </location>
</feature>
<feature type="domain" description="Nucleoside phosphorylase" evidence="6">
    <location>
        <begin position="7"/>
        <end position="231"/>
    </location>
</feature>
<dbReference type="InterPro" id="IPR010044">
    <property type="entry name" value="MTAP"/>
</dbReference>
<dbReference type="CDD" id="cd09010">
    <property type="entry name" value="MTAP_SsMTAPII_like_MTIP"/>
    <property type="match status" value="1"/>
</dbReference>
<feature type="compositionally biased region" description="Basic and acidic residues" evidence="5">
    <location>
        <begin position="250"/>
        <end position="260"/>
    </location>
</feature>
<feature type="region of interest" description="Disordered" evidence="5">
    <location>
        <begin position="250"/>
        <end position="275"/>
    </location>
</feature>
<dbReference type="PROSITE" id="PS01240">
    <property type="entry name" value="PNP_MTAP_2"/>
    <property type="match status" value="1"/>
</dbReference>
<reference evidence="7 8" key="1">
    <citation type="submission" date="2017-06" db="EMBL/GenBank/DDBJ databases">
        <title>A platform for efficient transgenesis in Macrostomum lignano, a flatworm model organism for stem cell research.</title>
        <authorList>
            <person name="Berezikov E."/>
        </authorList>
    </citation>
    <scope>NUCLEOTIDE SEQUENCE [LARGE SCALE GENOMIC DNA]</scope>
    <source>
        <strain evidence="7">DV1</strain>
        <tissue evidence="7">Whole organism</tissue>
    </source>
</reference>
<dbReference type="Gene3D" id="3.40.50.1580">
    <property type="entry name" value="Nucleoside phosphorylase domain"/>
    <property type="match status" value="1"/>
</dbReference>
<dbReference type="SUPFAM" id="SSF53167">
    <property type="entry name" value="Purine and uridine phosphorylases"/>
    <property type="match status" value="1"/>
</dbReference>
<dbReference type="GO" id="GO:0019509">
    <property type="term" value="P:L-methionine salvage from methylthioadenosine"/>
    <property type="evidence" value="ECO:0007669"/>
    <property type="project" value="TreeGrafter"/>
</dbReference>
<organism evidence="7 8">
    <name type="scientific">Macrostomum lignano</name>
    <dbReference type="NCBI Taxonomy" id="282301"/>
    <lineage>
        <taxon>Eukaryota</taxon>
        <taxon>Metazoa</taxon>
        <taxon>Spiralia</taxon>
        <taxon>Lophotrochozoa</taxon>
        <taxon>Platyhelminthes</taxon>
        <taxon>Rhabditophora</taxon>
        <taxon>Macrostomorpha</taxon>
        <taxon>Macrostomida</taxon>
        <taxon>Macrostomidae</taxon>
        <taxon>Macrostomum</taxon>
    </lineage>
</organism>
<dbReference type="AlphaFoldDB" id="A0A267E8V0"/>
<proteinExistence type="inferred from homology"/>
<evidence type="ECO:0000313" key="8">
    <source>
        <dbReference type="Proteomes" id="UP000215902"/>
    </source>
</evidence>
<keyword evidence="3" id="KW-0808">Transferase</keyword>
<dbReference type="Pfam" id="PF01048">
    <property type="entry name" value="PNP_UDP_1"/>
    <property type="match status" value="1"/>
</dbReference>
<dbReference type="PANTHER" id="PTHR42679:SF2">
    <property type="entry name" value="S-METHYL-5'-THIOADENOSINE PHOSPHORYLASE"/>
    <property type="match status" value="1"/>
</dbReference>
<dbReference type="PANTHER" id="PTHR42679">
    <property type="entry name" value="S-METHYL-5'-THIOADENOSINE PHOSPHORYLASE"/>
    <property type="match status" value="1"/>
</dbReference>
<evidence type="ECO:0000256" key="4">
    <source>
        <dbReference type="ARBA" id="ARBA00022726"/>
    </source>
</evidence>
<dbReference type="InterPro" id="IPR018099">
    <property type="entry name" value="Purine_phosphorylase-2_CS"/>
</dbReference>
<dbReference type="NCBIfam" id="TIGR01694">
    <property type="entry name" value="MTAP"/>
    <property type="match status" value="1"/>
</dbReference>
<evidence type="ECO:0000256" key="2">
    <source>
        <dbReference type="ARBA" id="ARBA00022676"/>
    </source>
</evidence>
<protein>
    <recommendedName>
        <fullName evidence="6">Nucleoside phosphorylase domain-containing protein</fullName>
    </recommendedName>
</protein>
<evidence type="ECO:0000259" key="6">
    <source>
        <dbReference type="Pfam" id="PF01048"/>
    </source>
</evidence>
<accession>A0A267E8V0</accession>
<evidence type="ECO:0000256" key="1">
    <source>
        <dbReference type="ARBA" id="ARBA00006751"/>
    </source>
</evidence>
<gene>
    <name evidence="7" type="ORF">BOX15_Mlig016180g2</name>
</gene>
<evidence type="ECO:0000256" key="5">
    <source>
        <dbReference type="SAM" id="MobiDB-lite"/>
    </source>
</evidence>
<dbReference type="GO" id="GO:0005829">
    <property type="term" value="C:cytosol"/>
    <property type="evidence" value="ECO:0007669"/>
    <property type="project" value="TreeGrafter"/>
</dbReference>
<comment type="similarity">
    <text evidence="1">Belongs to the PNP/MTAP phosphorylase family.</text>
</comment>
<dbReference type="OrthoDB" id="431409at2759"/>
<dbReference type="InterPro" id="IPR000845">
    <property type="entry name" value="Nucleoside_phosphorylase_d"/>
</dbReference>
<evidence type="ECO:0000313" key="7">
    <source>
        <dbReference type="EMBL" id="PAA58015.1"/>
    </source>
</evidence>
<dbReference type="InterPro" id="IPR035994">
    <property type="entry name" value="Nucleoside_phosphorylase_sf"/>
</dbReference>
<dbReference type="EMBL" id="NIVC01002422">
    <property type="protein sequence ID" value="PAA58015.1"/>
    <property type="molecule type" value="Genomic_DNA"/>
</dbReference>
<dbReference type="GO" id="GO:0017061">
    <property type="term" value="F:S-methyl-5-thioadenosine phosphorylase activity"/>
    <property type="evidence" value="ECO:0007669"/>
    <property type="project" value="InterPro"/>
</dbReference>
<sequence length="275" mass="31029">LLENRSEKSVNTPYGEPSDVLVCGQISSVPCVLLARHGRRHQFNPTNVNYRANIWALKSEGCTHVLATSACGGLQEHTHPGDIVLVDQFIDQTRHRIETFYDGQPGHPDGVFHIPMAEPFCEHTRAIVNSVCKGLGMHIHPKGTVLTIEGPRFSSRAESRLWHAWGCDVINMSTVPEVVLAKEAGLCYALIAMVTDYDSWREDQEHVSVEKVLKTFKENAHKAELIIREVIPKLAQKDWTEILRQKEVETNESHYGDSDSRQPLLNFQSRDSRTN</sequence>
<dbReference type="STRING" id="282301.A0A267E8V0"/>
<comment type="caution">
    <text evidence="7">The sequence shown here is derived from an EMBL/GenBank/DDBJ whole genome shotgun (WGS) entry which is preliminary data.</text>
</comment>
<dbReference type="GO" id="GO:0006166">
    <property type="term" value="P:purine ribonucleoside salvage"/>
    <property type="evidence" value="ECO:0007669"/>
    <property type="project" value="UniProtKB-KW"/>
</dbReference>
<name>A0A267E8V0_9PLAT</name>
<evidence type="ECO:0000256" key="3">
    <source>
        <dbReference type="ARBA" id="ARBA00022679"/>
    </source>
</evidence>
<dbReference type="Proteomes" id="UP000215902">
    <property type="component" value="Unassembled WGS sequence"/>
</dbReference>
<keyword evidence="2" id="KW-0328">Glycosyltransferase</keyword>
<dbReference type="HAMAP" id="MF_01963">
    <property type="entry name" value="MTAP"/>
    <property type="match status" value="1"/>
</dbReference>